<sequence length="100" mass="10094">MHLLSCSTYPARQTQFSSAMQILVQRTLLQSFSQVGTQHGRHTVSVCSGSHLGAHGFGISGVGSGVGSGVTGSSQGVTKGGWVVVVWQGTGSSVCTSGGL</sequence>
<dbReference type="AlphaFoldDB" id="A0A8D8D4F4"/>
<dbReference type="EMBL" id="HBUE01150883">
    <property type="protein sequence ID" value="CAG6505118.1"/>
    <property type="molecule type" value="Transcribed_RNA"/>
</dbReference>
<accession>A0A8D8D4F4</accession>
<name>A0A8D8D4F4_CULPI</name>
<dbReference type="EMBL" id="HBUE01255863">
    <property type="protein sequence ID" value="CAG6556414.1"/>
    <property type="molecule type" value="Transcribed_RNA"/>
</dbReference>
<proteinExistence type="predicted"/>
<reference evidence="1" key="1">
    <citation type="submission" date="2021-05" db="EMBL/GenBank/DDBJ databases">
        <authorList>
            <person name="Alioto T."/>
            <person name="Alioto T."/>
            <person name="Gomez Garrido J."/>
        </authorList>
    </citation>
    <scope>NUCLEOTIDE SEQUENCE</scope>
</reference>
<protein>
    <submittedName>
        <fullName evidence="1">(northern house mosquito) hypothetical protein</fullName>
    </submittedName>
</protein>
<evidence type="ECO:0000313" key="1">
    <source>
        <dbReference type="EMBL" id="CAG6505118.1"/>
    </source>
</evidence>
<organism evidence="1">
    <name type="scientific">Culex pipiens</name>
    <name type="common">House mosquito</name>
    <dbReference type="NCBI Taxonomy" id="7175"/>
    <lineage>
        <taxon>Eukaryota</taxon>
        <taxon>Metazoa</taxon>
        <taxon>Ecdysozoa</taxon>
        <taxon>Arthropoda</taxon>
        <taxon>Hexapoda</taxon>
        <taxon>Insecta</taxon>
        <taxon>Pterygota</taxon>
        <taxon>Neoptera</taxon>
        <taxon>Endopterygota</taxon>
        <taxon>Diptera</taxon>
        <taxon>Nematocera</taxon>
        <taxon>Culicoidea</taxon>
        <taxon>Culicidae</taxon>
        <taxon>Culicinae</taxon>
        <taxon>Culicini</taxon>
        <taxon>Culex</taxon>
        <taxon>Culex</taxon>
    </lineage>
</organism>